<dbReference type="AlphaFoldDB" id="A0A3N4LWG0"/>
<proteinExistence type="predicted"/>
<dbReference type="Proteomes" id="UP000267821">
    <property type="component" value="Unassembled WGS sequence"/>
</dbReference>
<sequence length="113" mass="13034">MPFKEEDLKAFHINSRKWVLHVLNIAPIDIKGLLQTYLSEYNDDNSFRHVSLGQSFALMIGSEVSASDQRLALLDSLDGATMASDFMKQYTTRQGYRHADPAPEHEEEWLRFM</sequence>
<dbReference type="OrthoDB" id="10264149at2759"/>
<protein>
    <submittedName>
        <fullName evidence="1">Uncharacterized protein</fullName>
    </submittedName>
</protein>
<gene>
    <name evidence="1" type="ORF">L211DRAFT_64504</name>
</gene>
<keyword evidence="2" id="KW-1185">Reference proteome</keyword>
<dbReference type="STRING" id="1051890.A0A3N4LWG0"/>
<evidence type="ECO:0000313" key="1">
    <source>
        <dbReference type="EMBL" id="RPB25909.1"/>
    </source>
</evidence>
<name>A0A3N4LWG0_9PEZI</name>
<accession>A0A3N4LWG0</accession>
<reference evidence="1 2" key="1">
    <citation type="journal article" date="2018" name="Nat. Ecol. Evol.">
        <title>Pezizomycetes genomes reveal the molecular basis of ectomycorrhizal truffle lifestyle.</title>
        <authorList>
            <person name="Murat C."/>
            <person name="Payen T."/>
            <person name="Noel B."/>
            <person name="Kuo A."/>
            <person name="Morin E."/>
            <person name="Chen J."/>
            <person name="Kohler A."/>
            <person name="Krizsan K."/>
            <person name="Balestrini R."/>
            <person name="Da Silva C."/>
            <person name="Montanini B."/>
            <person name="Hainaut M."/>
            <person name="Levati E."/>
            <person name="Barry K.W."/>
            <person name="Belfiori B."/>
            <person name="Cichocki N."/>
            <person name="Clum A."/>
            <person name="Dockter R.B."/>
            <person name="Fauchery L."/>
            <person name="Guy J."/>
            <person name="Iotti M."/>
            <person name="Le Tacon F."/>
            <person name="Lindquist E.A."/>
            <person name="Lipzen A."/>
            <person name="Malagnac F."/>
            <person name="Mello A."/>
            <person name="Molinier V."/>
            <person name="Miyauchi S."/>
            <person name="Poulain J."/>
            <person name="Riccioni C."/>
            <person name="Rubini A."/>
            <person name="Sitrit Y."/>
            <person name="Splivallo R."/>
            <person name="Traeger S."/>
            <person name="Wang M."/>
            <person name="Zifcakova L."/>
            <person name="Wipf D."/>
            <person name="Zambonelli A."/>
            <person name="Paolocci F."/>
            <person name="Nowrousian M."/>
            <person name="Ottonello S."/>
            <person name="Baldrian P."/>
            <person name="Spatafora J.W."/>
            <person name="Henrissat B."/>
            <person name="Nagy L.G."/>
            <person name="Aury J.M."/>
            <person name="Wincker P."/>
            <person name="Grigoriev I.V."/>
            <person name="Bonfante P."/>
            <person name="Martin F.M."/>
        </authorList>
    </citation>
    <scope>NUCLEOTIDE SEQUENCE [LARGE SCALE GENOMIC DNA]</scope>
    <source>
        <strain evidence="1 2">ATCC MYA-4762</strain>
    </source>
</reference>
<dbReference type="InParanoid" id="A0A3N4LWG0"/>
<organism evidence="1 2">
    <name type="scientific">Terfezia boudieri ATCC MYA-4762</name>
    <dbReference type="NCBI Taxonomy" id="1051890"/>
    <lineage>
        <taxon>Eukaryota</taxon>
        <taxon>Fungi</taxon>
        <taxon>Dikarya</taxon>
        <taxon>Ascomycota</taxon>
        <taxon>Pezizomycotina</taxon>
        <taxon>Pezizomycetes</taxon>
        <taxon>Pezizales</taxon>
        <taxon>Pezizaceae</taxon>
        <taxon>Terfezia</taxon>
    </lineage>
</organism>
<dbReference type="EMBL" id="ML121536">
    <property type="protein sequence ID" value="RPB25909.1"/>
    <property type="molecule type" value="Genomic_DNA"/>
</dbReference>
<evidence type="ECO:0000313" key="2">
    <source>
        <dbReference type="Proteomes" id="UP000267821"/>
    </source>
</evidence>